<name>A0ABW3DE63_9BACL</name>
<dbReference type="RefSeq" id="WP_186328285.1">
    <property type="nucleotide sequence ID" value="NZ_JBHTIU010000063.1"/>
</dbReference>
<evidence type="ECO:0000313" key="2">
    <source>
        <dbReference type="EMBL" id="MFD0870884.1"/>
    </source>
</evidence>
<accession>A0ABW3DE63</accession>
<dbReference type="Pfam" id="PF01547">
    <property type="entry name" value="SBP_bac_1"/>
    <property type="match status" value="1"/>
</dbReference>
<dbReference type="PANTHER" id="PTHR43649">
    <property type="entry name" value="ARABINOSE-BINDING PROTEIN-RELATED"/>
    <property type="match status" value="1"/>
</dbReference>
<dbReference type="InterPro" id="IPR050490">
    <property type="entry name" value="Bact_solute-bd_prot1"/>
</dbReference>
<dbReference type="Gene3D" id="3.40.190.10">
    <property type="entry name" value="Periplasmic binding protein-like II"/>
    <property type="match status" value="2"/>
</dbReference>
<dbReference type="PANTHER" id="PTHR43649:SF12">
    <property type="entry name" value="DIACETYLCHITOBIOSE BINDING PROTEIN DASA"/>
    <property type="match status" value="1"/>
</dbReference>
<dbReference type="EMBL" id="JBHTIU010000063">
    <property type="protein sequence ID" value="MFD0870884.1"/>
    <property type="molecule type" value="Genomic_DNA"/>
</dbReference>
<evidence type="ECO:0000313" key="3">
    <source>
        <dbReference type="Proteomes" id="UP001597120"/>
    </source>
</evidence>
<comment type="caution">
    <text evidence="2">The sequence shown here is derived from an EMBL/GenBank/DDBJ whole genome shotgun (WGS) entry which is preliminary data.</text>
</comment>
<dbReference type="InterPro" id="IPR006059">
    <property type="entry name" value="SBP"/>
</dbReference>
<keyword evidence="3" id="KW-1185">Reference proteome</keyword>
<protein>
    <submittedName>
        <fullName evidence="2">Extracellular solute-binding protein</fullName>
    </submittedName>
</protein>
<feature type="signal peptide" evidence="1">
    <location>
        <begin position="1"/>
        <end position="21"/>
    </location>
</feature>
<gene>
    <name evidence="2" type="ORF">ACFQ03_17215</name>
</gene>
<dbReference type="PROSITE" id="PS51257">
    <property type="entry name" value="PROKAR_LIPOPROTEIN"/>
    <property type="match status" value="1"/>
</dbReference>
<organism evidence="2 3">
    <name type="scientific">Paenibacillus residui</name>
    <dbReference type="NCBI Taxonomy" id="629724"/>
    <lineage>
        <taxon>Bacteria</taxon>
        <taxon>Bacillati</taxon>
        <taxon>Bacillota</taxon>
        <taxon>Bacilli</taxon>
        <taxon>Bacillales</taxon>
        <taxon>Paenibacillaceae</taxon>
        <taxon>Paenibacillus</taxon>
    </lineage>
</organism>
<proteinExistence type="predicted"/>
<reference evidence="3" key="1">
    <citation type="journal article" date="2019" name="Int. J. Syst. Evol. Microbiol.">
        <title>The Global Catalogue of Microorganisms (GCM) 10K type strain sequencing project: providing services to taxonomists for standard genome sequencing and annotation.</title>
        <authorList>
            <consortium name="The Broad Institute Genomics Platform"/>
            <consortium name="The Broad Institute Genome Sequencing Center for Infectious Disease"/>
            <person name="Wu L."/>
            <person name="Ma J."/>
        </authorList>
    </citation>
    <scope>NUCLEOTIDE SEQUENCE [LARGE SCALE GENOMIC DNA]</scope>
    <source>
        <strain evidence="3">CCUG 57263</strain>
    </source>
</reference>
<feature type="chain" id="PRO_5045103741" evidence="1">
    <location>
        <begin position="22"/>
        <end position="532"/>
    </location>
</feature>
<sequence length="532" mass="59652">MGRRSKYMLVTGLLSAMTVVAACGGGSNGQAEGNTQAGKEVPEGTSEKREISILLSHNNYQFASRAPESEKELYYKELERLSGYKLSFEFLGHADDYRQQLALRFASGELADLVRTASIDWDVHAGAVDQGVFLELGPLIDQYAPNLKKSIPEVAWNSPKVSKNGKIYGIPLSIGVPADRIIMYRQDWLDKLNMEVPETLEDFLKFAEAVKQNDMNGDGDPNNEYAVSLTDNLAWNDVFSGSFGVRPGAWHMRDGRLEPDIIQPEMKEAIAFYKQMYDAGYIHKDFITKKQADRTGDAYKGLYGTWGAAVYQYPGNSKKENYIDQPDAKLTMAAPPKGPRGENYLQLENDQIFFVFVIPSTTKNPEEVIKFLEWTYTDPEADKFFTYGIKDHNYTEVDGKIVLDPEAEANQGGTLGFVRVSLNMRELGENSESVIAMQPDSDVLMAGYKLSEETTITNDALYLSKLDAFDGRPELSVGFSPGNLFYDTFVKIVMGREPLDSGFDNFVKEWKSRGGEAAIQEATEWYNEFHKK</sequence>
<keyword evidence="1" id="KW-0732">Signal</keyword>
<dbReference type="SUPFAM" id="SSF53850">
    <property type="entry name" value="Periplasmic binding protein-like II"/>
    <property type="match status" value="1"/>
</dbReference>
<evidence type="ECO:0000256" key="1">
    <source>
        <dbReference type="SAM" id="SignalP"/>
    </source>
</evidence>
<dbReference type="Proteomes" id="UP001597120">
    <property type="component" value="Unassembled WGS sequence"/>
</dbReference>